<comment type="subcellular location">
    <subcellularLocation>
        <location evidence="1 10">Cell membrane</location>
        <topology evidence="1 10">Peripheral membrane protein</topology>
    </subcellularLocation>
</comment>
<proteinExistence type="inferred from homology"/>
<dbReference type="GO" id="GO:0043190">
    <property type="term" value="C:ATP-binding cassette (ABC) transporter complex"/>
    <property type="evidence" value="ECO:0007669"/>
    <property type="project" value="TreeGrafter"/>
</dbReference>
<dbReference type="InterPro" id="IPR003439">
    <property type="entry name" value="ABC_transporter-like_ATP-bd"/>
</dbReference>
<organism evidence="12 13">
    <name type="scientific">Desulfofundulus thermobenzoicus</name>
    <dbReference type="NCBI Taxonomy" id="29376"/>
    <lineage>
        <taxon>Bacteria</taxon>
        <taxon>Bacillati</taxon>
        <taxon>Bacillota</taxon>
        <taxon>Clostridia</taxon>
        <taxon>Eubacteriales</taxon>
        <taxon>Peptococcaceae</taxon>
        <taxon>Desulfofundulus</taxon>
    </lineage>
</organism>
<evidence type="ECO:0000256" key="1">
    <source>
        <dbReference type="ARBA" id="ARBA00004202"/>
    </source>
</evidence>
<dbReference type="Proteomes" id="UP000441717">
    <property type="component" value="Unassembled WGS sequence"/>
</dbReference>
<name>A0A6N7IMR2_9FIRM</name>
<dbReference type="NCBIfam" id="TIGR01166">
    <property type="entry name" value="cbiO"/>
    <property type="match status" value="1"/>
</dbReference>
<evidence type="ECO:0000256" key="5">
    <source>
        <dbReference type="ARBA" id="ARBA00022741"/>
    </source>
</evidence>
<dbReference type="InterPro" id="IPR050095">
    <property type="entry name" value="ECF_ABC_transporter_ATP-bd"/>
</dbReference>
<dbReference type="GO" id="GO:0005524">
    <property type="term" value="F:ATP binding"/>
    <property type="evidence" value="ECO:0007669"/>
    <property type="project" value="UniProtKB-UniRule"/>
</dbReference>
<evidence type="ECO:0000256" key="2">
    <source>
        <dbReference type="ARBA" id="ARBA00005417"/>
    </source>
</evidence>
<dbReference type="NCBIfam" id="TIGR04520">
    <property type="entry name" value="ECF_ATPase_1"/>
    <property type="match status" value="1"/>
</dbReference>
<keyword evidence="5 10" id="KW-0547">Nucleotide-binding</keyword>
<feature type="domain" description="ABC transporter" evidence="11">
    <location>
        <begin position="7"/>
        <end position="245"/>
    </location>
</feature>
<evidence type="ECO:0000256" key="4">
    <source>
        <dbReference type="ARBA" id="ARBA00022475"/>
    </source>
</evidence>
<dbReference type="PROSITE" id="PS50893">
    <property type="entry name" value="ABC_TRANSPORTER_2"/>
    <property type="match status" value="1"/>
</dbReference>
<keyword evidence="6 10" id="KW-0067">ATP-binding</keyword>
<evidence type="ECO:0000256" key="6">
    <source>
        <dbReference type="ARBA" id="ARBA00022840"/>
    </source>
</evidence>
<reference evidence="12 13" key="1">
    <citation type="submission" date="2019-10" db="EMBL/GenBank/DDBJ databases">
        <title>Comparative genomics of sulfur disproportionating microorganisms.</title>
        <authorList>
            <person name="Ward L.M."/>
            <person name="Bertran E."/>
            <person name="Johnston D."/>
        </authorList>
    </citation>
    <scope>NUCLEOTIDE SEQUENCE [LARGE SCALE GENOMIC DNA]</scope>
    <source>
        <strain evidence="12 13">DSM 14055</strain>
    </source>
</reference>
<evidence type="ECO:0000256" key="3">
    <source>
        <dbReference type="ARBA" id="ARBA00022448"/>
    </source>
</evidence>
<evidence type="ECO:0000256" key="9">
    <source>
        <dbReference type="ARBA" id="ARBA00025157"/>
    </source>
</evidence>
<comment type="function">
    <text evidence="10">Part of an ABC transporter complex. Responsible for energy coupling to the transport system.</text>
</comment>
<dbReference type="AlphaFoldDB" id="A0A6N7IMR2"/>
<dbReference type="InterPro" id="IPR030947">
    <property type="entry name" value="EcfA_1"/>
</dbReference>
<gene>
    <name evidence="12" type="ORF">GFC01_01380</name>
</gene>
<dbReference type="GO" id="GO:0006824">
    <property type="term" value="P:cobalt ion transport"/>
    <property type="evidence" value="ECO:0007669"/>
    <property type="project" value="InterPro"/>
</dbReference>
<evidence type="ECO:0000259" key="11">
    <source>
        <dbReference type="PROSITE" id="PS50893"/>
    </source>
</evidence>
<evidence type="ECO:0000256" key="7">
    <source>
        <dbReference type="ARBA" id="ARBA00022967"/>
    </source>
</evidence>
<dbReference type="EMBL" id="WHYR01000002">
    <property type="protein sequence ID" value="MQL50943.1"/>
    <property type="molecule type" value="Genomic_DNA"/>
</dbReference>
<keyword evidence="8 10" id="KW-0472">Membrane</keyword>
<dbReference type="RefSeq" id="WP_152944848.1">
    <property type="nucleotide sequence ID" value="NZ_WHYR01000002.1"/>
</dbReference>
<keyword evidence="7" id="KW-1278">Translocase</keyword>
<dbReference type="GO" id="GO:0042626">
    <property type="term" value="F:ATPase-coupled transmembrane transporter activity"/>
    <property type="evidence" value="ECO:0007669"/>
    <property type="project" value="TreeGrafter"/>
</dbReference>
<dbReference type="GO" id="GO:0016887">
    <property type="term" value="F:ATP hydrolysis activity"/>
    <property type="evidence" value="ECO:0007669"/>
    <property type="project" value="InterPro"/>
</dbReference>
<dbReference type="PANTHER" id="PTHR43553">
    <property type="entry name" value="HEAVY METAL TRANSPORTER"/>
    <property type="match status" value="1"/>
</dbReference>
<dbReference type="InterPro" id="IPR027417">
    <property type="entry name" value="P-loop_NTPase"/>
</dbReference>
<dbReference type="PANTHER" id="PTHR43553:SF24">
    <property type="entry name" value="ENERGY-COUPLING FACTOR TRANSPORTER ATP-BINDING PROTEIN ECFA1"/>
    <property type="match status" value="1"/>
</dbReference>
<comment type="similarity">
    <text evidence="2 10">Belongs to the ABC transporter superfamily.</text>
</comment>
<keyword evidence="3 10" id="KW-0813">Transport</keyword>
<dbReference type="SMART" id="SM00382">
    <property type="entry name" value="AAA"/>
    <property type="match status" value="1"/>
</dbReference>
<dbReference type="Gene3D" id="3.40.50.300">
    <property type="entry name" value="P-loop containing nucleotide triphosphate hydrolases"/>
    <property type="match status" value="1"/>
</dbReference>
<dbReference type="CDD" id="cd03225">
    <property type="entry name" value="ABC_cobalt_CbiO_domain1"/>
    <property type="match status" value="1"/>
</dbReference>
<dbReference type="PROSITE" id="PS00211">
    <property type="entry name" value="ABC_TRANSPORTER_1"/>
    <property type="match status" value="1"/>
</dbReference>
<keyword evidence="13" id="KW-1185">Reference proteome</keyword>
<dbReference type="InterPro" id="IPR003593">
    <property type="entry name" value="AAA+_ATPase"/>
</dbReference>
<dbReference type="Pfam" id="PF00005">
    <property type="entry name" value="ABC_tran"/>
    <property type="match status" value="1"/>
</dbReference>
<evidence type="ECO:0000256" key="10">
    <source>
        <dbReference type="RuleBase" id="RU364103"/>
    </source>
</evidence>
<dbReference type="InterPro" id="IPR017871">
    <property type="entry name" value="ABC_transporter-like_CS"/>
</dbReference>
<dbReference type="SUPFAM" id="SSF52540">
    <property type="entry name" value="P-loop containing nucleoside triphosphate hydrolases"/>
    <property type="match status" value="1"/>
</dbReference>
<comment type="function">
    <text evidence="9">Probably part of an ABC transporter complex. Responsible for energy coupling to the transport system.</text>
</comment>
<dbReference type="InterPro" id="IPR015856">
    <property type="entry name" value="ABC_transpr_CbiO/EcfA_su"/>
</dbReference>
<evidence type="ECO:0000313" key="13">
    <source>
        <dbReference type="Proteomes" id="UP000441717"/>
    </source>
</evidence>
<keyword evidence="4 10" id="KW-1003">Cell membrane</keyword>
<protein>
    <recommendedName>
        <fullName evidence="10">ABC transporter ATP-binding protein</fullName>
    </recommendedName>
</protein>
<dbReference type="InterPro" id="IPR005876">
    <property type="entry name" value="Co_trans_ATP-bd"/>
</dbReference>
<accession>A0A6N7IMR2</accession>
<sequence length="282" mass="30470">MSSPVQIAIRDLTHVYRQGGAGEREALKGISGDVYRGEFLVIIGPNGSGKSTLARHLNALLLPTAGTVAVDGLSTADPANLWEIRRRVGMVLQNPDNQLVAAVVEEDVAFGPENLGLPPEEVRRRVDGALAAVGLAEQRLRPPHLLSGGQKQRLAIAGALAMEPECLVLDEPTAMLDPAGRREVLGTLRQLNRERGMTVILVTHFMEEAALADRIWVLHGGRLVLSGSPAKVFSHRGELKDMGLTLPGAAELAWRLRQAGWPVPAEVVTLDQLVNFLVRKKQ</sequence>
<comment type="caution">
    <text evidence="12">The sequence shown here is derived from an EMBL/GenBank/DDBJ whole genome shotgun (WGS) entry which is preliminary data.</text>
</comment>
<evidence type="ECO:0000256" key="8">
    <source>
        <dbReference type="ARBA" id="ARBA00023136"/>
    </source>
</evidence>
<evidence type="ECO:0000313" key="12">
    <source>
        <dbReference type="EMBL" id="MQL50943.1"/>
    </source>
</evidence>
<dbReference type="OrthoDB" id="9784332at2"/>
<dbReference type="FunFam" id="3.40.50.300:FF:000224">
    <property type="entry name" value="Energy-coupling factor transporter ATP-binding protein EcfA"/>
    <property type="match status" value="1"/>
</dbReference>